<accession>A0ABR0SRQ3</accession>
<feature type="chain" id="PRO_5047206781" evidence="1">
    <location>
        <begin position="20"/>
        <end position="286"/>
    </location>
</feature>
<evidence type="ECO:0000313" key="3">
    <source>
        <dbReference type="Proteomes" id="UP001338125"/>
    </source>
</evidence>
<comment type="caution">
    <text evidence="2">The sequence shown here is derived from an EMBL/GenBank/DDBJ whole genome shotgun (WGS) entry which is preliminary data.</text>
</comment>
<protein>
    <submittedName>
        <fullName evidence="2">Uncharacterized protein</fullName>
    </submittedName>
</protein>
<feature type="signal peptide" evidence="1">
    <location>
        <begin position="1"/>
        <end position="19"/>
    </location>
</feature>
<gene>
    <name evidence="2" type="ORF">PT974_04884</name>
</gene>
<name>A0ABR0SRQ3_9HYPO</name>
<dbReference type="EMBL" id="JAVFKD010000010">
    <property type="protein sequence ID" value="KAK5994410.1"/>
    <property type="molecule type" value="Genomic_DNA"/>
</dbReference>
<dbReference type="PROSITE" id="PS51257">
    <property type="entry name" value="PROKAR_LIPOPROTEIN"/>
    <property type="match status" value="1"/>
</dbReference>
<keyword evidence="3" id="KW-1185">Reference proteome</keyword>
<organism evidence="2 3">
    <name type="scientific">Cladobotryum mycophilum</name>
    <dbReference type="NCBI Taxonomy" id="491253"/>
    <lineage>
        <taxon>Eukaryota</taxon>
        <taxon>Fungi</taxon>
        <taxon>Dikarya</taxon>
        <taxon>Ascomycota</taxon>
        <taxon>Pezizomycotina</taxon>
        <taxon>Sordariomycetes</taxon>
        <taxon>Hypocreomycetidae</taxon>
        <taxon>Hypocreales</taxon>
        <taxon>Hypocreaceae</taxon>
        <taxon>Cladobotryum</taxon>
    </lineage>
</organism>
<reference evidence="2 3" key="1">
    <citation type="submission" date="2024-01" db="EMBL/GenBank/DDBJ databases">
        <title>Complete genome of Cladobotryum mycophilum ATHUM6906.</title>
        <authorList>
            <person name="Christinaki A.C."/>
            <person name="Myridakis A.I."/>
            <person name="Kouvelis V.N."/>
        </authorList>
    </citation>
    <scope>NUCLEOTIDE SEQUENCE [LARGE SCALE GENOMIC DNA]</scope>
    <source>
        <strain evidence="2 3">ATHUM6906</strain>
    </source>
</reference>
<dbReference type="Proteomes" id="UP001338125">
    <property type="component" value="Unassembled WGS sequence"/>
</dbReference>
<evidence type="ECO:0000256" key="1">
    <source>
        <dbReference type="SAM" id="SignalP"/>
    </source>
</evidence>
<evidence type="ECO:0000313" key="2">
    <source>
        <dbReference type="EMBL" id="KAK5994410.1"/>
    </source>
</evidence>
<sequence>MRSTDLIAVLAAFLPAALASCDLGTLKGGIRNGKQNVTTFRDCEWSACTQEKKKLGVKDERGRTIVEVTSRTEYPHYCIKSYNSFLNVDQWEDDYGPEYLAMKPSKFPQCCPEYGSDCGRFKDVEKGYVKYLTCANVTMHLSTIFAVLVALPAALANCDLGTRWGPPRAGQRNGTEHRDCQWSRCTREAKQVGDRDDQGRFISARASPMRNTHYCVREKDRKNNKYKWVDGPGRWGNMRKSHFGECCAEYGADCQQIGNTEYPIFKYLTCANVTRTTYDTGLGLDH</sequence>
<proteinExistence type="predicted"/>
<keyword evidence="1" id="KW-0732">Signal</keyword>